<evidence type="ECO:0000313" key="3">
    <source>
        <dbReference type="Proteomes" id="UP001215280"/>
    </source>
</evidence>
<organism evidence="2 3">
    <name type="scientific">Mycena maculata</name>
    <dbReference type="NCBI Taxonomy" id="230809"/>
    <lineage>
        <taxon>Eukaryota</taxon>
        <taxon>Fungi</taxon>
        <taxon>Dikarya</taxon>
        <taxon>Basidiomycota</taxon>
        <taxon>Agaricomycotina</taxon>
        <taxon>Agaricomycetes</taxon>
        <taxon>Agaricomycetidae</taxon>
        <taxon>Agaricales</taxon>
        <taxon>Marasmiineae</taxon>
        <taxon>Mycenaceae</taxon>
        <taxon>Mycena</taxon>
    </lineage>
</organism>
<comment type="caution">
    <text evidence="2">The sequence shown here is derived from an EMBL/GenBank/DDBJ whole genome shotgun (WGS) entry which is preliminary data.</text>
</comment>
<gene>
    <name evidence="2" type="ORF">DFH07DRAFT_940156</name>
</gene>
<protein>
    <submittedName>
        <fullName evidence="2">Uncharacterized protein</fullName>
    </submittedName>
</protein>
<evidence type="ECO:0000256" key="1">
    <source>
        <dbReference type="SAM" id="MobiDB-lite"/>
    </source>
</evidence>
<name>A0AAD7NF39_9AGAR</name>
<dbReference type="AlphaFoldDB" id="A0AAD7NF39"/>
<feature type="region of interest" description="Disordered" evidence="1">
    <location>
        <begin position="106"/>
        <end position="131"/>
    </location>
</feature>
<reference evidence="2" key="1">
    <citation type="submission" date="2023-03" db="EMBL/GenBank/DDBJ databases">
        <title>Massive genome expansion in bonnet fungi (Mycena s.s.) driven by repeated elements and novel gene families across ecological guilds.</title>
        <authorList>
            <consortium name="Lawrence Berkeley National Laboratory"/>
            <person name="Harder C.B."/>
            <person name="Miyauchi S."/>
            <person name="Viragh M."/>
            <person name="Kuo A."/>
            <person name="Thoen E."/>
            <person name="Andreopoulos B."/>
            <person name="Lu D."/>
            <person name="Skrede I."/>
            <person name="Drula E."/>
            <person name="Henrissat B."/>
            <person name="Morin E."/>
            <person name="Kohler A."/>
            <person name="Barry K."/>
            <person name="LaButti K."/>
            <person name="Morin E."/>
            <person name="Salamov A."/>
            <person name="Lipzen A."/>
            <person name="Mereny Z."/>
            <person name="Hegedus B."/>
            <person name="Baldrian P."/>
            <person name="Stursova M."/>
            <person name="Weitz H."/>
            <person name="Taylor A."/>
            <person name="Grigoriev I.V."/>
            <person name="Nagy L.G."/>
            <person name="Martin F."/>
            <person name="Kauserud H."/>
        </authorList>
    </citation>
    <scope>NUCLEOTIDE SEQUENCE</scope>
    <source>
        <strain evidence="2">CBHHK188m</strain>
    </source>
</reference>
<keyword evidence="3" id="KW-1185">Reference proteome</keyword>
<feature type="region of interest" description="Disordered" evidence="1">
    <location>
        <begin position="230"/>
        <end position="252"/>
    </location>
</feature>
<dbReference type="EMBL" id="JARJLG010000052">
    <property type="protein sequence ID" value="KAJ7759437.1"/>
    <property type="molecule type" value="Genomic_DNA"/>
</dbReference>
<proteinExistence type="predicted"/>
<evidence type="ECO:0000313" key="2">
    <source>
        <dbReference type="EMBL" id="KAJ7759437.1"/>
    </source>
</evidence>
<accession>A0AAD7NF39</accession>
<sequence>MREDSVLKEDTLAHGQSKCCASTYHCLMRCGGSQYTRQIVGLQAWFGADRWTGELGAHHPTSFVPAVIAPVSPNVFPSHNSADPRAAITKRSVEMDPHACGAERVGRGTQFQKGEGGRGAVRVTQAREENDGRRRVEVKANQAGMEKEGSKVSRPNLGCSHPKFLGLENERASSDETSPLSTFAACIYEDKSKTHLKRLHAAALPSSSVATAAAHDHEILTCDTLFESRARPDEHRASPATPTPQKRVSEPADEGLGTRILEPIANFPPFPLHPGPRSLSGPQYPRQVTGCGCAGTVPSRSRRTGEWRRIKRERHCSHEDPLRPAALTHLLALPSPALDPTPARLCRSCARPLRKYCAEERSMAHRRSGGAVPVDWGWRGPPAGFRKSIRPTAPLSVLALPIARPLSYSRPSCRSCARPSPCAGVGAEINQNGRNQATAMGCARIWRAASRAGSERTPGRPIIEAQAKRGRRRGRIWHLRAEEGGVGEKRSAVRKEVGGSGGSLGATPTKHAVLRNERLRARKRIGSREGALGRPLSGRPVSWAHLGFHIGSISEPVRGEQAMCIRGGT</sequence>
<dbReference type="Proteomes" id="UP001215280">
    <property type="component" value="Unassembled WGS sequence"/>
</dbReference>